<gene>
    <name evidence="5" type="ORF">FCM35_KLT03658</name>
</gene>
<evidence type="ECO:0000256" key="3">
    <source>
        <dbReference type="ARBA" id="ARBA00022801"/>
    </source>
</evidence>
<feature type="domain" description="Ubiquitin-like protease family profile" evidence="4">
    <location>
        <begin position="218"/>
        <end position="309"/>
    </location>
</feature>
<dbReference type="SUPFAM" id="SSF54001">
    <property type="entry name" value="Cysteine proteinases"/>
    <property type="match status" value="1"/>
</dbReference>
<accession>A0A833R6I9</accession>
<reference evidence="5" key="1">
    <citation type="submission" date="2020-01" db="EMBL/GenBank/DDBJ databases">
        <title>Genome sequence of Kobresia littledalei, the first chromosome-level genome in the family Cyperaceae.</title>
        <authorList>
            <person name="Qu G."/>
        </authorList>
    </citation>
    <scope>NUCLEOTIDE SEQUENCE</scope>
    <source>
        <strain evidence="5">C.B.Clarke</strain>
        <tissue evidence="5">Leaf</tissue>
    </source>
</reference>
<keyword evidence="2 5" id="KW-0645">Protease</keyword>
<dbReference type="Gene3D" id="3.40.395.10">
    <property type="entry name" value="Adenoviral Proteinase, Chain A"/>
    <property type="match status" value="1"/>
</dbReference>
<evidence type="ECO:0000313" key="5">
    <source>
        <dbReference type="EMBL" id="KAF3330304.1"/>
    </source>
</evidence>
<dbReference type="GO" id="GO:0008234">
    <property type="term" value="F:cysteine-type peptidase activity"/>
    <property type="evidence" value="ECO:0007669"/>
    <property type="project" value="InterPro"/>
</dbReference>
<keyword evidence="6" id="KW-1185">Reference proteome</keyword>
<name>A0A833R6I9_9POAL</name>
<comment type="similarity">
    <text evidence="1">Belongs to the peptidase C48 family.</text>
</comment>
<dbReference type="OrthoDB" id="693758at2759"/>
<dbReference type="InterPro" id="IPR038765">
    <property type="entry name" value="Papain-like_cys_pep_sf"/>
</dbReference>
<dbReference type="InterPro" id="IPR003653">
    <property type="entry name" value="Peptidase_C48_C"/>
</dbReference>
<evidence type="ECO:0000256" key="2">
    <source>
        <dbReference type="ARBA" id="ARBA00022670"/>
    </source>
</evidence>
<proteinExistence type="inferred from homology"/>
<dbReference type="Pfam" id="PF02902">
    <property type="entry name" value="Peptidase_C48"/>
    <property type="match status" value="1"/>
</dbReference>
<evidence type="ECO:0000259" key="4">
    <source>
        <dbReference type="Pfam" id="PF02902"/>
    </source>
</evidence>
<organism evidence="5 6">
    <name type="scientific">Carex littledalei</name>
    <dbReference type="NCBI Taxonomy" id="544730"/>
    <lineage>
        <taxon>Eukaryota</taxon>
        <taxon>Viridiplantae</taxon>
        <taxon>Streptophyta</taxon>
        <taxon>Embryophyta</taxon>
        <taxon>Tracheophyta</taxon>
        <taxon>Spermatophyta</taxon>
        <taxon>Magnoliopsida</taxon>
        <taxon>Liliopsida</taxon>
        <taxon>Poales</taxon>
        <taxon>Cyperaceae</taxon>
        <taxon>Cyperoideae</taxon>
        <taxon>Cariceae</taxon>
        <taxon>Carex</taxon>
        <taxon>Carex subgen. Euthyceras</taxon>
    </lineage>
</organism>
<evidence type="ECO:0000256" key="1">
    <source>
        <dbReference type="ARBA" id="ARBA00005234"/>
    </source>
</evidence>
<dbReference type="Proteomes" id="UP000623129">
    <property type="component" value="Unassembled WGS sequence"/>
</dbReference>
<dbReference type="AlphaFoldDB" id="A0A833R6I9"/>
<comment type="caution">
    <text evidence="5">The sequence shown here is derived from an EMBL/GenBank/DDBJ whole genome shotgun (WGS) entry which is preliminary data.</text>
</comment>
<dbReference type="GO" id="GO:0006508">
    <property type="term" value="P:proteolysis"/>
    <property type="evidence" value="ECO:0007669"/>
    <property type="project" value="UniProtKB-KW"/>
</dbReference>
<keyword evidence="3" id="KW-0378">Hydrolase</keyword>
<dbReference type="EMBL" id="SWLB01000013">
    <property type="protein sequence ID" value="KAF3330304.1"/>
    <property type="molecule type" value="Genomic_DNA"/>
</dbReference>
<protein>
    <submittedName>
        <fullName evidence="5">Ulp1 protease family, C-terminal catalytic domain-containing protein</fullName>
    </submittedName>
</protein>
<evidence type="ECO:0000313" key="6">
    <source>
        <dbReference type="Proteomes" id="UP000623129"/>
    </source>
</evidence>
<sequence length="319" mass="37032">MDHHHPLMSKWNREQMKCREDYERRHGRFYGNIIQHLSVSQAEGQLRAFSNEVQMINSKSKMDHNDVGEGFEVKEISKESWTSALSNKEMKDGSVWQLPTKTLQKITENKKRQVIKVYDDNEGQSEKHKSNKAKQCRLGEQERHTYGFYTANNDIKSTFDIDDIGLTNLEMEAVQYVRNVNPSAKIVRMNSAIGVLTLTSDDFDCLIRPTNETGTFKWINDQVFFPINFQNMHWYVGVLNLGLKQFQVLDSKAKPSSLYTEMTLNLRNGIQFLISLALDTDKVLRTKHSHLDITYWPVKLIEAPQQQDNHSSLEMQNLT</sequence>